<sequence>MSESPEYEKIETQELQDSATVEETYDAQEASEGRMPLGFDDPSRHAN</sequence>
<feature type="region of interest" description="Disordered" evidence="1">
    <location>
        <begin position="1"/>
        <end position="47"/>
    </location>
</feature>
<keyword evidence="4" id="KW-1185">Reference proteome</keyword>
<dbReference type="EMBL" id="BNJF01000003">
    <property type="protein sequence ID" value="GHO47202.1"/>
    <property type="molecule type" value="Genomic_DNA"/>
</dbReference>
<gene>
    <name evidence="2" type="ORF">KSX_53650</name>
    <name evidence="3" type="ORF">KSX_84720</name>
</gene>
<dbReference type="AlphaFoldDB" id="A0A8J3I668"/>
<dbReference type="RefSeq" id="WP_220196542.1">
    <property type="nucleotide sequence ID" value="NZ_BNJF01000003.1"/>
</dbReference>
<proteinExistence type="predicted"/>
<evidence type="ECO:0000313" key="3">
    <source>
        <dbReference type="EMBL" id="GHO50309.1"/>
    </source>
</evidence>
<organism evidence="3 4">
    <name type="scientific">Ktedonospora formicarum</name>
    <dbReference type="NCBI Taxonomy" id="2778364"/>
    <lineage>
        <taxon>Bacteria</taxon>
        <taxon>Bacillati</taxon>
        <taxon>Chloroflexota</taxon>
        <taxon>Ktedonobacteria</taxon>
        <taxon>Ktedonobacterales</taxon>
        <taxon>Ktedonobacteraceae</taxon>
        <taxon>Ktedonospora</taxon>
    </lineage>
</organism>
<feature type="compositionally biased region" description="Basic and acidic residues" evidence="1">
    <location>
        <begin position="1"/>
        <end position="12"/>
    </location>
</feature>
<dbReference type="Proteomes" id="UP000612362">
    <property type="component" value="Unassembled WGS sequence"/>
</dbReference>
<name>A0A8J3I668_9CHLR</name>
<reference evidence="3" key="1">
    <citation type="submission" date="2020-10" db="EMBL/GenBank/DDBJ databases">
        <title>Taxonomic study of unclassified bacteria belonging to the class Ktedonobacteria.</title>
        <authorList>
            <person name="Yabe S."/>
            <person name="Wang C.M."/>
            <person name="Zheng Y."/>
            <person name="Sakai Y."/>
            <person name="Cavaletti L."/>
            <person name="Monciardini P."/>
            <person name="Donadio S."/>
        </authorList>
    </citation>
    <scope>NUCLEOTIDE SEQUENCE</scope>
    <source>
        <strain evidence="3">SOSP1-1</strain>
    </source>
</reference>
<accession>A0A8J3I668</accession>
<protein>
    <submittedName>
        <fullName evidence="3">Uncharacterized protein</fullName>
    </submittedName>
</protein>
<evidence type="ECO:0000256" key="1">
    <source>
        <dbReference type="SAM" id="MobiDB-lite"/>
    </source>
</evidence>
<evidence type="ECO:0000313" key="4">
    <source>
        <dbReference type="Proteomes" id="UP000612362"/>
    </source>
</evidence>
<dbReference type="EMBL" id="BNJF01000008">
    <property type="protein sequence ID" value="GHO50309.1"/>
    <property type="molecule type" value="Genomic_DNA"/>
</dbReference>
<evidence type="ECO:0000313" key="2">
    <source>
        <dbReference type="EMBL" id="GHO47202.1"/>
    </source>
</evidence>
<comment type="caution">
    <text evidence="3">The sequence shown here is derived from an EMBL/GenBank/DDBJ whole genome shotgun (WGS) entry which is preliminary data.</text>
</comment>